<dbReference type="AlphaFoldDB" id="A0A9Q5Z709"/>
<keyword evidence="4" id="KW-0812">Transmembrane</keyword>
<comment type="similarity">
    <text evidence="1">Belongs to the membrane fusion protein (MFP) (TC 8.A.1) family.</text>
</comment>
<dbReference type="Gene3D" id="2.40.420.20">
    <property type="match status" value="1"/>
</dbReference>
<keyword evidence="2" id="KW-0175">Coiled coil</keyword>
<dbReference type="GO" id="GO:0015562">
    <property type="term" value="F:efflux transmembrane transporter activity"/>
    <property type="evidence" value="ECO:0007669"/>
    <property type="project" value="TreeGrafter"/>
</dbReference>
<dbReference type="RefSeq" id="WP_099071583.1">
    <property type="nucleotide sequence ID" value="NZ_LAHD01000119.1"/>
</dbReference>
<dbReference type="Gene3D" id="2.40.50.100">
    <property type="match status" value="2"/>
</dbReference>
<evidence type="ECO:0000256" key="4">
    <source>
        <dbReference type="SAM" id="Phobius"/>
    </source>
</evidence>
<dbReference type="NCBIfam" id="TIGR01730">
    <property type="entry name" value="RND_mfp"/>
    <property type="match status" value="1"/>
</dbReference>
<dbReference type="InterPro" id="IPR058625">
    <property type="entry name" value="MdtA-like_BSH"/>
</dbReference>
<sequence>MSHSEFPESSFPVETEQPAVNDSSQESESLSERSPKSPKNRRWPLLLGIILVIAGVGFGWRWWQTSSANNGASGNQAAPGQPMAVPVKLATIETETTQESSQFLGSLEAPRSVIIKPQIEGRITQIFVKEGNRVQQGQVIFTLQSDDAQAQLLQARGALQQAQARLAELVAGTRREEIAQARAQLAQAQARLRDAQTGAQPQEIAQAEAQIESAKSDVELAQSRAKRYEQLRKEGAVSQDALEGYLKEQKSAEAALVVAQKRLDQLRQSRNSSINELAAAVEQQQQNLRQLENGSRPEEIAQARSQVTQAAGQVQAAQVQLQYTKVLAPFTGIVGDIPTKIGDYVQRADQLTTLTRNDSLELNISVPLEEAKKLRLGLPVQMLDAQGKAIATGKISFISPNTNLDSQTVLAKANFGNSTRQLLNGQSVQTKVIWDERPGILIPVTAVSRLGGETFVFVAEAPAQNSKPEAPKAEAPAQNSKPGAPKLVAQQKPVKLGAIEGNNYQVLEGLKPGDKIVVSGILNLTNGVPITPAPETVGSRNF</sequence>
<dbReference type="EMBL" id="LAHD01000119">
    <property type="protein sequence ID" value="PHJ97097.1"/>
    <property type="molecule type" value="Genomic_DNA"/>
</dbReference>
<feature type="region of interest" description="Disordered" evidence="3">
    <location>
        <begin position="463"/>
        <end position="485"/>
    </location>
</feature>
<dbReference type="PANTHER" id="PTHR30469">
    <property type="entry name" value="MULTIDRUG RESISTANCE PROTEIN MDTA"/>
    <property type="match status" value="1"/>
</dbReference>
<accession>A0A9Q5Z709</accession>
<organism evidence="6 7">
    <name type="scientific">Nostoc linckia z8</name>
    <dbReference type="NCBI Taxonomy" id="1628746"/>
    <lineage>
        <taxon>Bacteria</taxon>
        <taxon>Bacillati</taxon>
        <taxon>Cyanobacteriota</taxon>
        <taxon>Cyanophyceae</taxon>
        <taxon>Nostocales</taxon>
        <taxon>Nostocaceae</taxon>
        <taxon>Nostoc</taxon>
    </lineage>
</organism>
<feature type="domain" description="Multidrug resistance protein MdtA-like barrel-sandwich hybrid" evidence="5">
    <location>
        <begin position="112"/>
        <end position="354"/>
    </location>
</feature>
<dbReference type="PRINTS" id="PR01490">
    <property type="entry name" value="RTXTOXIND"/>
</dbReference>
<reference evidence="6 7" key="1">
    <citation type="submission" date="2015-02" db="EMBL/GenBank/DDBJ databases">
        <title>Nostoc linckia genome annotation.</title>
        <authorList>
            <person name="Zhou Z."/>
        </authorList>
    </citation>
    <scope>NUCLEOTIDE SEQUENCE [LARGE SCALE GENOMIC DNA]</scope>
    <source>
        <strain evidence="7">z8</strain>
    </source>
</reference>
<evidence type="ECO:0000313" key="7">
    <source>
        <dbReference type="Proteomes" id="UP000222310"/>
    </source>
</evidence>
<keyword evidence="4" id="KW-0472">Membrane</keyword>
<protein>
    <submittedName>
        <fullName evidence="6">RND transporter</fullName>
    </submittedName>
</protein>
<dbReference type="Gene3D" id="2.40.30.170">
    <property type="match status" value="1"/>
</dbReference>
<evidence type="ECO:0000256" key="1">
    <source>
        <dbReference type="ARBA" id="ARBA00009477"/>
    </source>
</evidence>
<dbReference type="SUPFAM" id="SSF111369">
    <property type="entry name" value="HlyD-like secretion proteins"/>
    <property type="match status" value="2"/>
</dbReference>
<evidence type="ECO:0000256" key="2">
    <source>
        <dbReference type="SAM" id="Coils"/>
    </source>
</evidence>
<comment type="caution">
    <text evidence="6">The sequence shown here is derived from an EMBL/GenBank/DDBJ whole genome shotgun (WGS) entry which is preliminary data.</text>
</comment>
<keyword evidence="4" id="KW-1133">Transmembrane helix</keyword>
<evidence type="ECO:0000256" key="3">
    <source>
        <dbReference type="SAM" id="MobiDB-lite"/>
    </source>
</evidence>
<feature type="coiled-coil region" evidence="2">
    <location>
        <begin position="145"/>
        <end position="294"/>
    </location>
</feature>
<dbReference type="InterPro" id="IPR006143">
    <property type="entry name" value="RND_pump_MFP"/>
</dbReference>
<feature type="region of interest" description="Disordered" evidence="3">
    <location>
        <begin position="1"/>
        <end position="39"/>
    </location>
</feature>
<evidence type="ECO:0000259" key="5">
    <source>
        <dbReference type="Pfam" id="PF25917"/>
    </source>
</evidence>
<proteinExistence type="inferred from homology"/>
<dbReference type="GO" id="GO:1990281">
    <property type="term" value="C:efflux pump complex"/>
    <property type="evidence" value="ECO:0007669"/>
    <property type="project" value="TreeGrafter"/>
</dbReference>
<dbReference type="Proteomes" id="UP000222310">
    <property type="component" value="Unassembled WGS sequence"/>
</dbReference>
<name>A0A9Q5Z709_NOSLI</name>
<dbReference type="GeneID" id="57097130"/>
<dbReference type="PANTHER" id="PTHR30469:SF39">
    <property type="entry name" value="SLL0180 PROTEIN"/>
    <property type="match status" value="1"/>
</dbReference>
<dbReference type="Pfam" id="PF25917">
    <property type="entry name" value="BSH_RND"/>
    <property type="match status" value="1"/>
</dbReference>
<feature type="transmembrane region" description="Helical" evidence="4">
    <location>
        <begin position="43"/>
        <end position="63"/>
    </location>
</feature>
<gene>
    <name evidence="6" type="ORF">VF08_29260</name>
</gene>
<evidence type="ECO:0000313" key="6">
    <source>
        <dbReference type="EMBL" id="PHJ97097.1"/>
    </source>
</evidence>